<evidence type="ECO:0000256" key="1">
    <source>
        <dbReference type="ARBA" id="ARBA00004123"/>
    </source>
</evidence>
<dbReference type="InterPro" id="IPR012337">
    <property type="entry name" value="RNaseH-like_sf"/>
</dbReference>
<keyword evidence="3" id="KW-0863">Zinc-finger</keyword>
<dbReference type="Pfam" id="PF05699">
    <property type="entry name" value="Dimer_Tnp_hAT"/>
    <property type="match status" value="1"/>
</dbReference>
<evidence type="ECO:0000256" key="5">
    <source>
        <dbReference type="ARBA" id="ARBA00023242"/>
    </source>
</evidence>
<gene>
    <name evidence="8" type="ORF">KUF71_025355</name>
</gene>
<reference evidence="8" key="2">
    <citation type="journal article" date="2023" name="BMC Genomics">
        <title>Pest status, molecular evolution, and epigenetic factors derived from the genome assembly of Frankliniella fusca, a thysanopteran phytovirus vector.</title>
        <authorList>
            <person name="Catto M.A."/>
            <person name="Labadie P.E."/>
            <person name="Jacobson A.L."/>
            <person name="Kennedy G.G."/>
            <person name="Srinivasan R."/>
            <person name="Hunt B.G."/>
        </authorList>
    </citation>
    <scope>NUCLEOTIDE SEQUENCE</scope>
    <source>
        <strain evidence="8">PL_HMW_Pooled</strain>
    </source>
</reference>
<evidence type="ECO:0000256" key="4">
    <source>
        <dbReference type="ARBA" id="ARBA00022833"/>
    </source>
</evidence>
<keyword evidence="5" id="KW-0539">Nucleus</keyword>
<feature type="non-terminal residue" evidence="8">
    <location>
        <position position="511"/>
    </location>
</feature>
<dbReference type="PANTHER" id="PTHR46481">
    <property type="entry name" value="ZINC FINGER BED DOMAIN-CONTAINING PROTEIN 4"/>
    <property type="match status" value="1"/>
</dbReference>
<evidence type="ECO:0000313" key="8">
    <source>
        <dbReference type="EMBL" id="KAK3931211.1"/>
    </source>
</evidence>
<organism evidence="8 9">
    <name type="scientific">Frankliniella fusca</name>
    <dbReference type="NCBI Taxonomy" id="407009"/>
    <lineage>
        <taxon>Eukaryota</taxon>
        <taxon>Metazoa</taxon>
        <taxon>Ecdysozoa</taxon>
        <taxon>Arthropoda</taxon>
        <taxon>Hexapoda</taxon>
        <taxon>Insecta</taxon>
        <taxon>Pterygota</taxon>
        <taxon>Neoptera</taxon>
        <taxon>Paraneoptera</taxon>
        <taxon>Thysanoptera</taxon>
        <taxon>Terebrantia</taxon>
        <taxon>Thripoidea</taxon>
        <taxon>Thripidae</taxon>
        <taxon>Frankliniella</taxon>
    </lineage>
</organism>
<keyword evidence="4" id="KW-0862">Zinc</keyword>
<comment type="caution">
    <text evidence="8">The sequence shown here is derived from an EMBL/GenBank/DDBJ whole genome shotgun (WGS) entry which is preliminary data.</text>
</comment>
<evidence type="ECO:0000313" key="9">
    <source>
        <dbReference type="Proteomes" id="UP001219518"/>
    </source>
</evidence>
<dbReference type="PANTHER" id="PTHR46481:SF10">
    <property type="entry name" value="ZINC FINGER BED DOMAIN-CONTAINING PROTEIN 39"/>
    <property type="match status" value="1"/>
</dbReference>
<reference evidence="8" key="1">
    <citation type="submission" date="2021-07" db="EMBL/GenBank/DDBJ databases">
        <authorList>
            <person name="Catto M.A."/>
            <person name="Jacobson A."/>
            <person name="Kennedy G."/>
            <person name="Labadie P."/>
            <person name="Hunt B.G."/>
            <person name="Srinivasan R."/>
        </authorList>
    </citation>
    <scope>NUCLEOTIDE SEQUENCE</scope>
    <source>
        <strain evidence="8">PL_HMW_Pooled</strain>
        <tissue evidence="8">Head</tissue>
    </source>
</reference>
<dbReference type="GO" id="GO:0008270">
    <property type="term" value="F:zinc ion binding"/>
    <property type="evidence" value="ECO:0007669"/>
    <property type="project" value="UniProtKB-KW"/>
</dbReference>
<dbReference type="SUPFAM" id="SSF53098">
    <property type="entry name" value="Ribonuclease H-like"/>
    <property type="match status" value="1"/>
</dbReference>
<dbReference type="Proteomes" id="UP001219518">
    <property type="component" value="Unassembled WGS sequence"/>
</dbReference>
<dbReference type="InterPro" id="IPR052035">
    <property type="entry name" value="ZnF_BED_domain_contain"/>
</dbReference>
<keyword evidence="9" id="KW-1185">Reference proteome</keyword>
<dbReference type="GO" id="GO:0046983">
    <property type="term" value="F:protein dimerization activity"/>
    <property type="evidence" value="ECO:0007669"/>
    <property type="project" value="InterPro"/>
</dbReference>
<evidence type="ECO:0000256" key="6">
    <source>
        <dbReference type="SAM" id="MobiDB-lite"/>
    </source>
</evidence>
<dbReference type="GO" id="GO:0005634">
    <property type="term" value="C:nucleus"/>
    <property type="evidence" value="ECO:0007669"/>
    <property type="project" value="UniProtKB-SubCell"/>
</dbReference>
<comment type="subcellular location">
    <subcellularLocation>
        <location evidence="1">Nucleus</location>
    </subcellularLocation>
</comment>
<name>A0AAE1I1L2_9NEOP</name>
<feature type="region of interest" description="Disordered" evidence="6">
    <location>
        <begin position="397"/>
        <end position="437"/>
    </location>
</feature>
<evidence type="ECO:0000256" key="2">
    <source>
        <dbReference type="ARBA" id="ARBA00022723"/>
    </source>
</evidence>
<evidence type="ECO:0000256" key="3">
    <source>
        <dbReference type="ARBA" id="ARBA00022771"/>
    </source>
</evidence>
<dbReference type="InterPro" id="IPR008906">
    <property type="entry name" value="HATC_C_dom"/>
</dbReference>
<evidence type="ECO:0000259" key="7">
    <source>
        <dbReference type="Pfam" id="PF05699"/>
    </source>
</evidence>
<feature type="domain" description="HAT C-terminal dimerisation" evidence="7">
    <location>
        <begin position="452"/>
        <end position="502"/>
    </location>
</feature>
<protein>
    <submittedName>
        <fullName evidence="8">Transposable element Hobo transposase</fullName>
    </submittedName>
</protein>
<keyword evidence="2" id="KW-0479">Metal-binding</keyword>
<dbReference type="EMBL" id="JAHWGI010001420">
    <property type="protein sequence ID" value="KAK3931211.1"/>
    <property type="molecule type" value="Genomic_DNA"/>
</dbReference>
<accession>A0AAE1I1L2</accession>
<proteinExistence type="predicted"/>
<sequence>MAPGIQKEDCAAHCINTVVRGTFTVPFYELRQRAHEACSLDVVELFDTCHEAVRTVKAAPKNLAVPTGFNLDGLKKSLHLSQPHMRSCYAQMVQSLRANRYKVLTVLKAIGRQDIARKLENLDDNMAANLTGFLSPLERNGNVPAGDLESLKRHLTINTDDCFNVKAMKIALKDLHALMDVLLLVKLAKEIVTYLKATGLASHLSKKVLQEVDTRWNSLHTMLESVREMYDEIVAVLAEHGGSQAPKVNNIDRGMLGQLTRFLQEFKEETKTLEGNNIRHRAAQRASSDARCYAAPPPRGASELARCAALIRHPTLPCVLLAATTLRDHCQPAPEDRPQLLAVKRRCFSLLGEKFQPSMKAKMATFLWPDFKELTMLPEAEKAEVIARVRGLIEEPAAEQVPDDPGAPPAPKVSKFDKYRKYRHADSGSGDPPPADEISRYQAMCSRPDGLPKLAKLAKQELGKLATAAPSERIWSKTGFLLNNRRNRLTPKRLNSIVVLNSCLRKQYKAL</sequence>
<dbReference type="AlphaFoldDB" id="A0AAE1I1L2"/>